<evidence type="ECO:0008006" key="4">
    <source>
        <dbReference type="Google" id="ProtNLM"/>
    </source>
</evidence>
<evidence type="ECO:0000313" key="3">
    <source>
        <dbReference type="Proteomes" id="UP001237194"/>
    </source>
</evidence>
<organism evidence="2 3">
    <name type="scientific">Streptomyces pakalii</name>
    <dbReference type="NCBI Taxonomy" id="3036494"/>
    <lineage>
        <taxon>Bacteria</taxon>
        <taxon>Bacillati</taxon>
        <taxon>Actinomycetota</taxon>
        <taxon>Actinomycetes</taxon>
        <taxon>Kitasatosporales</taxon>
        <taxon>Streptomycetaceae</taxon>
        <taxon>Streptomyces</taxon>
    </lineage>
</organism>
<reference evidence="2 3" key="1">
    <citation type="submission" date="2023-04" db="EMBL/GenBank/DDBJ databases">
        <title>A novel species of the genus Streptomyces: Streptomyces pakalii sp. nov. isolated from a Mexican soil jungle.</title>
        <authorList>
            <person name="Chavez-Hernandez M.A."/>
            <person name="Ortiz-Alvarez J."/>
            <person name="Villa-Tanaca L."/>
            <person name="Hernandez-Rodriguez C."/>
        </authorList>
    </citation>
    <scope>NUCLEOTIDE SEQUENCE [LARGE SCALE GENOMIC DNA]</scope>
    <source>
        <strain evidence="2 3">ENCB-J15</strain>
    </source>
</reference>
<feature type="transmembrane region" description="Helical" evidence="1">
    <location>
        <begin position="122"/>
        <end position="145"/>
    </location>
</feature>
<dbReference type="EMBL" id="JARWAF010000008">
    <property type="protein sequence ID" value="MDJ1642481.1"/>
    <property type="molecule type" value="Genomic_DNA"/>
</dbReference>
<dbReference type="RefSeq" id="WP_283896173.1">
    <property type="nucleotide sequence ID" value="NZ_JARWAF010000008.1"/>
</dbReference>
<accession>A0ABT7D9K5</accession>
<name>A0ABT7D9K5_9ACTN</name>
<keyword evidence="3" id="KW-1185">Reference proteome</keyword>
<sequence>MGTGEDVTIGKLLMAEYDRLKEEQKTRIGFRDNLLYVTLAVMVTVLIGAAQTDQSSVLLALPAATFILGWTYLANDQKISAIGSYIRNDLGPRLGDLADRNGSPFGWEPTHRRDGRRRQRKIIQCAVDLAAFGAVPLTVLIAFWVSGAATVLTVIVSVLETSAITVLAAQIVLYAEIEADSPAPRPS</sequence>
<feature type="transmembrane region" description="Helical" evidence="1">
    <location>
        <begin position="57"/>
        <end position="74"/>
    </location>
</feature>
<protein>
    <recommendedName>
        <fullName evidence="4">Integral membrane protein</fullName>
    </recommendedName>
</protein>
<proteinExistence type="predicted"/>
<keyword evidence="1" id="KW-1133">Transmembrane helix</keyword>
<evidence type="ECO:0000313" key="2">
    <source>
        <dbReference type="EMBL" id="MDJ1642481.1"/>
    </source>
</evidence>
<feature type="transmembrane region" description="Helical" evidence="1">
    <location>
        <begin position="151"/>
        <end position="175"/>
    </location>
</feature>
<keyword evidence="1" id="KW-0812">Transmembrane</keyword>
<keyword evidence="1" id="KW-0472">Membrane</keyword>
<gene>
    <name evidence="2" type="ORF">P5W92_19015</name>
</gene>
<feature type="transmembrane region" description="Helical" evidence="1">
    <location>
        <begin position="34"/>
        <end position="51"/>
    </location>
</feature>
<comment type="caution">
    <text evidence="2">The sequence shown here is derived from an EMBL/GenBank/DDBJ whole genome shotgun (WGS) entry which is preliminary data.</text>
</comment>
<dbReference type="Proteomes" id="UP001237194">
    <property type="component" value="Unassembled WGS sequence"/>
</dbReference>
<evidence type="ECO:0000256" key="1">
    <source>
        <dbReference type="SAM" id="Phobius"/>
    </source>
</evidence>